<dbReference type="SUPFAM" id="SSF55961">
    <property type="entry name" value="Bet v1-like"/>
    <property type="match status" value="1"/>
</dbReference>
<dbReference type="Gene3D" id="3.30.530.20">
    <property type="match status" value="1"/>
</dbReference>
<dbReference type="GO" id="GO:0006952">
    <property type="term" value="P:defense response"/>
    <property type="evidence" value="ECO:0007669"/>
    <property type="project" value="InterPro"/>
</dbReference>
<dbReference type="Proteomes" id="UP000004994">
    <property type="component" value="Chromosome 10"/>
</dbReference>
<keyword evidence="3" id="KW-1185">Reference proteome</keyword>
<feature type="domain" description="Bet v I/Major latex protein" evidence="1">
    <location>
        <begin position="1"/>
        <end position="61"/>
    </location>
</feature>
<sequence>MTFNFIEGYMNELYNSMIVILNAKENWITWSMLYEKLNENIHEPLDFMDFLIGLIKDLATHHVGK</sequence>
<dbReference type="InterPro" id="IPR023393">
    <property type="entry name" value="START-like_dom_sf"/>
</dbReference>
<evidence type="ECO:0000259" key="1">
    <source>
        <dbReference type="Pfam" id="PF00407"/>
    </source>
</evidence>
<reference evidence="2" key="2">
    <citation type="submission" date="2019-01" db="UniProtKB">
        <authorList>
            <consortium name="EnsemblPlants"/>
        </authorList>
    </citation>
    <scope>IDENTIFICATION</scope>
    <source>
        <strain evidence="2">cv. Heinz 1706</strain>
    </source>
</reference>
<reference evidence="2" key="1">
    <citation type="journal article" date="2012" name="Nature">
        <title>The tomato genome sequence provides insights into fleshy fruit evolution.</title>
        <authorList>
            <consortium name="Tomato Genome Consortium"/>
        </authorList>
    </citation>
    <scope>NUCLEOTIDE SEQUENCE [LARGE SCALE GENOMIC DNA]</scope>
    <source>
        <strain evidence="2">cv. Heinz 1706</strain>
    </source>
</reference>
<dbReference type="InterPro" id="IPR051761">
    <property type="entry name" value="MLP-like_ligand-binding"/>
</dbReference>
<evidence type="ECO:0000313" key="3">
    <source>
        <dbReference type="Proteomes" id="UP000004994"/>
    </source>
</evidence>
<dbReference type="EnsemblPlants" id="Solyc10g048055.1.1">
    <property type="protein sequence ID" value="Solyc10g048055.1.1.1"/>
    <property type="gene ID" value="Solyc10g048055.1"/>
</dbReference>
<protein>
    <recommendedName>
        <fullName evidence="1">Bet v I/Major latex protein domain-containing protein</fullName>
    </recommendedName>
</protein>
<dbReference type="InterPro" id="IPR000916">
    <property type="entry name" value="Bet_v_I/MLP"/>
</dbReference>
<accession>A0A3Q7IG93</accession>
<dbReference type="AlphaFoldDB" id="A0A3Q7IG93"/>
<evidence type="ECO:0000313" key="2">
    <source>
        <dbReference type="EnsemblPlants" id="Solyc10g048055.1.1.1"/>
    </source>
</evidence>
<organism evidence="2">
    <name type="scientific">Solanum lycopersicum</name>
    <name type="common">Tomato</name>
    <name type="synonym">Lycopersicon esculentum</name>
    <dbReference type="NCBI Taxonomy" id="4081"/>
    <lineage>
        <taxon>Eukaryota</taxon>
        <taxon>Viridiplantae</taxon>
        <taxon>Streptophyta</taxon>
        <taxon>Embryophyta</taxon>
        <taxon>Tracheophyta</taxon>
        <taxon>Spermatophyta</taxon>
        <taxon>Magnoliopsida</taxon>
        <taxon>eudicotyledons</taxon>
        <taxon>Gunneridae</taxon>
        <taxon>Pentapetalae</taxon>
        <taxon>asterids</taxon>
        <taxon>lamiids</taxon>
        <taxon>Solanales</taxon>
        <taxon>Solanaceae</taxon>
        <taxon>Solanoideae</taxon>
        <taxon>Solaneae</taxon>
        <taxon>Solanum</taxon>
        <taxon>Solanum subgen. Lycopersicon</taxon>
    </lineage>
</organism>
<name>A0A3Q7IG93_SOLLC</name>
<proteinExistence type="predicted"/>
<dbReference type="Pfam" id="PF00407">
    <property type="entry name" value="Bet_v_1"/>
    <property type="match status" value="1"/>
</dbReference>
<dbReference type="InParanoid" id="A0A3Q7IG93"/>
<dbReference type="PANTHER" id="PTHR31907">
    <property type="entry name" value="MLP-LIKE PROTEIN 423"/>
    <property type="match status" value="1"/>
</dbReference>
<dbReference type="Gramene" id="Solyc10g048055.1.1">
    <property type="protein sequence ID" value="Solyc10g048055.1.1.1"/>
    <property type="gene ID" value="Solyc10g048055.1"/>
</dbReference>